<protein>
    <submittedName>
        <fullName evidence="1">Uncharacterized protein</fullName>
    </submittedName>
</protein>
<reference evidence="1" key="1">
    <citation type="submission" date="2016-10" db="EMBL/GenBank/DDBJ databases">
        <title>Genome sequence of a sulfur-reducing bacterium Desulfurobacterium indicum K6013.</title>
        <authorList>
            <person name="Cao J."/>
            <person name="Shao Z."/>
            <person name="Alain K."/>
            <person name="Jebbar M."/>
        </authorList>
    </citation>
    <scope>NUCLEOTIDE SEQUENCE [LARGE SCALE GENOMIC DNA]</scope>
    <source>
        <strain evidence="1">K6013</strain>
    </source>
</reference>
<dbReference type="STRING" id="1914305.BLW93_05880"/>
<evidence type="ECO:0000313" key="2">
    <source>
        <dbReference type="Proteomes" id="UP000187408"/>
    </source>
</evidence>
<proteinExistence type="predicted"/>
<dbReference type="OrthoDB" id="12996at2"/>
<organism evidence="1 2">
    <name type="scientific">Desulfurobacterium indicum</name>
    <dbReference type="NCBI Taxonomy" id="1914305"/>
    <lineage>
        <taxon>Bacteria</taxon>
        <taxon>Pseudomonadati</taxon>
        <taxon>Aquificota</taxon>
        <taxon>Aquificia</taxon>
        <taxon>Desulfurobacteriales</taxon>
        <taxon>Desulfurobacteriaceae</taxon>
        <taxon>Desulfurobacterium</taxon>
    </lineage>
</organism>
<dbReference type="AlphaFoldDB" id="A0A1R1MKP6"/>
<accession>A0A1R1MKP6</accession>
<dbReference type="EMBL" id="MOEN01000020">
    <property type="protein sequence ID" value="OMH40336.1"/>
    <property type="molecule type" value="Genomic_DNA"/>
</dbReference>
<evidence type="ECO:0000313" key="1">
    <source>
        <dbReference type="EMBL" id="OMH40336.1"/>
    </source>
</evidence>
<sequence length="202" mass="23908">MLEIEKVLFLALKAFHPWEISVKLPDSEGAIYVENRMIVAVELYKKDKVLKDFAAFKEIIKRRKEIEKLDIFPLRNKIENRMSCDVYCVMQILEEIEAVTPGEKSWIEEFLLNLISLDSNWIVNLHSAVFKGKLYLKDRKYIDAYFLDKITKEVFTGKEALKRIIDHRDEIQTAELQPMKELFQEKFSVGFMEFFGMLNDEQ</sequence>
<name>A0A1R1MKP6_9BACT</name>
<gene>
    <name evidence="1" type="ORF">BLW93_05880</name>
</gene>
<dbReference type="RefSeq" id="WP_076713176.1">
    <property type="nucleotide sequence ID" value="NZ_MOEN01000020.1"/>
</dbReference>
<keyword evidence="2" id="KW-1185">Reference proteome</keyword>
<dbReference type="Proteomes" id="UP000187408">
    <property type="component" value="Unassembled WGS sequence"/>
</dbReference>
<comment type="caution">
    <text evidence="1">The sequence shown here is derived from an EMBL/GenBank/DDBJ whole genome shotgun (WGS) entry which is preliminary data.</text>
</comment>